<reference evidence="2" key="1">
    <citation type="submission" date="2022-03" db="EMBL/GenBank/DDBJ databases">
        <authorList>
            <person name="Martin H S."/>
        </authorList>
    </citation>
    <scope>NUCLEOTIDE SEQUENCE</scope>
</reference>
<dbReference type="Pfam" id="PF08923">
    <property type="entry name" value="MAPKK1_Int"/>
    <property type="match status" value="1"/>
</dbReference>
<evidence type="ECO:0008006" key="4">
    <source>
        <dbReference type="Google" id="ProtNLM"/>
    </source>
</evidence>
<name>A0ABN8I6P6_9NEOP</name>
<dbReference type="PANTHER" id="PTHR13378:SF1">
    <property type="entry name" value="RAGULATOR COMPLEX PROTEIN LAMTOR3"/>
    <property type="match status" value="1"/>
</dbReference>
<dbReference type="EMBL" id="OW152827">
    <property type="protein sequence ID" value="CAH2044116.1"/>
    <property type="molecule type" value="Genomic_DNA"/>
</dbReference>
<protein>
    <recommendedName>
        <fullName evidence="4">Ragulator complex protein LAMTOR3 homolog</fullName>
    </recommendedName>
</protein>
<evidence type="ECO:0000313" key="3">
    <source>
        <dbReference type="Proteomes" id="UP000837857"/>
    </source>
</evidence>
<keyword evidence="3" id="KW-1185">Reference proteome</keyword>
<gene>
    <name evidence="2" type="ORF">IPOD504_LOCUS4589</name>
</gene>
<evidence type="ECO:0000256" key="1">
    <source>
        <dbReference type="ARBA" id="ARBA00005356"/>
    </source>
</evidence>
<comment type="similarity">
    <text evidence="1">Belongs to the LAMTOR3 family.</text>
</comment>
<dbReference type="SMART" id="SM01278">
    <property type="entry name" value="MAPKK1_Int"/>
    <property type="match status" value="1"/>
</dbReference>
<feature type="non-terminal residue" evidence="2">
    <location>
        <position position="1"/>
    </location>
</feature>
<dbReference type="SUPFAM" id="SSF103196">
    <property type="entry name" value="Roadblock/LC7 domain"/>
    <property type="match status" value="1"/>
</dbReference>
<accession>A0ABN8I6P6</accession>
<dbReference type="InterPro" id="IPR015019">
    <property type="entry name" value="LAMTOR3"/>
</dbReference>
<proteinExistence type="inferred from homology"/>
<dbReference type="Proteomes" id="UP000837857">
    <property type="component" value="Chromosome 15"/>
</dbReference>
<dbReference type="PANTHER" id="PTHR13378">
    <property type="entry name" value="REGULATOR COMPLEX PROTEIN LAMTOR3"/>
    <property type="match status" value="1"/>
</dbReference>
<dbReference type="Gene3D" id="3.30.450.30">
    <property type="entry name" value="Dynein light chain 2a, cytoplasmic"/>
    <property type="match status" value="1"/>
</dbReference>
<organism evidence="2 3">
    <name type="scientific">Iphiclides podalirius</name>
    <name type="common">scarce swallowtail</name>
    <dbReference type="NCBI Taxonomy" id="110791"/>
    <lineage>
        <taxon>Eukaryota</taxon>
        <taxon>Metazoa</taxon>
        <taxon>Ecdysozoa</taxon>
        <taxon>Arthropoda</taxon>
        <taxon>Hexapoda</taxon>
        <taxon>Insecta</taxon>
        <taxon>Pterygota</taxon>
        <taxon>Neoptera</taxon>
        <taxon>Endopterygota</taxon>
        <taxon>Lepidoptera</taxon>
        <taxon>Glossata</taxon>
        <taxon>Ditrysia</taxon>
        <taxon>Papilionoidea</taxon>
        <taxon>Papilionidae</taxon>
        <taxon>Papilioninae</taxon>
        <taxon>Iphiclides</taxon>
    </lineage>
</organism>
<sequence length="197" mass="22057">MHKVRDSQRFRRGQTSPPILAGANLSATNSALTTSLFKLTLTGVDQKTLYRVNLLNNYKQNYRTQDSQYYPKMVDDLRKYLNHLLEKVNGLHCILITDRDGVPVVRAVTERAPQLALRPNFISTFGMATDQASKLGLGRNKTIISMYSSYQVIQMNKLPLIITFIGSDNCNTGHILSLESQIEPFLKDLAAVVADAP</sequence>
<evidence type="ECO:0000313" key="2">
    <source>
        <dbReference type="EMBL" id="CAH2044116.1"/>
    </source>
</evidence>